<dbReference type="Pfam" id="PF00849">
    <property type="entry name" value="PseudoU_synth_2"/>
    <property type="match status" value="1"/>
</dbReference>
<organism evidence="9 10">
    <name type="scientific">Vigna unguiculata</name>
    <name type="common">Cowpea</name>
    <dbReference type="NCBI Taxonomy" id="3917"/>
    <lineage>
        <taxon>Eukaryota</taxon>
        <taxon>Viridiplantae</taxon>
        <taxon>Streptophyta</taxon>
        <taxon>Embryophyta</taxon>
        <taxon>Tracheophyta</taxon>
        <taxon>Spermatophyta</taxon>
        <taxon>Magnoliopsida</taxon>
        <taxon>eudicotyledons</taxon>
        <taxon>Gunneridae</taxon>
        <taxon>Pentapetalae</taxon>
        <taxon>rosids</taxon>
        <taxon>fabids</taxon>
        <taxon>Fabales</taxon>
        <taxon>Fabaceae</taxon>
        <taxon>Papilionoideae</taxon>
        <taxon>50 kb inversion clade</taxon>
        <taxon>NPAAA clade</taxon>
        <taxon>indigoferoid/millettioid clade</taxon>
        <taxon>Phaseoleae</taxon>
        <taxon>Vigna</taxon>
    </lineage>
</organism>
<dbReference type="InterPro" id="IPR006145">
    <property type="entry name" value="PsdUridine_synth_RsuA/RluA"/>
</dbReference>
<dbReference type="NCBIfam" id="TIGR00005">
    <property type="entry name" value="rluA_subfam"/>
    <property type="match status" value="1"/>
</dbReference>
<comment type="catalytic activity">
    <reaction evidence="1 6">
        <text>a uridine in RNA = a pseudouridine in RNA</text>
        <dbReference type="Rhea" id="RHEA:48348"/>
        <dbReference type="Rhea" id="RHEA-COMP:12068"/>
        <dbReference type="Rhea" id="RHEA-COMP:12069"/>
        <dbReference type="ChEBI" id="CHEBI:65314"/>
        <dbReference type="ChEBI" id="CHEBI:65315"/>
    </reaction>
</comment>
<gene>
    <name evidence="9" type="ORF">DEO72_LG11g1703</name>
</gene>
<dbReference type="GO" id="GO:0003723">
    <property type="term" value="F:RNA binding"/>
    <property type="evidence" value="ECO:0007669"/>
    <property type="project" value="UniProtKB-KW"/>
</dbReference>
<keyword evidence="10" id="KW-1185">Reference proteome</keyword>
<evidence type="ECO:0000256" key="3">
    <source>
        <dbReference type="ARBA" id="ARBA00022884"/>
    </source>
</evidence>
<evidence type="ECO:0000259" key="8">
    <source>
        <dbReference type="Pfam" id="PF00849"/>
    </source>
</evidence>
<dbReference type="PANTHER" id="PTHR21600">
    <property type="entry name" value="MITOCHONDRIAL RNA PSEUDOURIDINE SYNTHASE"/>
    <property type="match status" value="1"/>
</dbReference>
<dbReference type="GO" id="GO:0000455">
    <property type="term" value="P:enzyme-directed rRNA pseudouridine synthesis"/>
    <property type="evidence" value="ECO:0007669"/>
    <property type="project" value="TreeGrafter"/>
</dbReference>
<feature type="region of interest" description="Disordered" evidence="7">
    <location>
        <begin position="76"/>
        <end position="153"/>
    </location>
</feature>
<evidence type="ECO:0000256" key="4">
    <source>
        <dbReference type="ARBA" id="ARBA00023235"/>
    </source>
</evidence>
<feature type="domain" description="Pseudouridine synthase RsuA/RluA-like" evidence="8">
    <location>
        <begin position="230"/>
        <end position="379"/>
    </location>
</feature>
<dbReference type="PROSITE" id="PS01129">
    <property type="entry name" value="PSI_RLU"/>
    <property type="match status" value="1"/>
</dbReference>
<dbReference type="GO" id="GO:0009982">
    <property type="term" value="F:pseudouridine synthase activity"/>
    <property type="evidence" value="ECO:0007669"/>
    <property type="project" value="InterPro"/>
</dbReference>
<evidence type="ECO:0000256" key="2">
    <source>
        <dbReference type="ARBA" id="ARBA00010876"/>
    </source>
</evidence>
<dbReference type="InterPro" id="IPR050188">
    <property type="entry name" value="RluA_PseudoU_synthase"/>
</dbReference>
<dbReference type="AlphaFoldDB" id="A0A4D6NQ93"/>
<dbReference type="FunFam" id="3.30.2350.10:FF:000036">
    <property type="entry name" value="Pseudouridine synthase"/>
    <property type="match status" value="1"/>
</dbReference>
<comment type="similarity">
    <text evidence="2 6">Belongs to the pseudouridine synthase RluA family.</text>
</comment>
<dbReference type="Proteomes" id="UP000501690">
    <property type="component" value="Linkage Group LG11"/>
</dbReference>
<feature type="compositionally biased region" description="Basic residues" evidence="7">
    <location>
        <begin position="126"/>
        <end position="142"/>
    </location>
</feature>
<evidence type="ECO:0000256" key="7">
    <source>
        <dbReference type="SAM" id="MobiDB-lite"/>
    </source>
</evidence>
<evidence type="ECO:0000313" key="10">
    <source>
        <dbReference type="Proteomes" id="UP000501690"/>
    </source>
</evidence>
<feature type="active site" evidence="5">
    <location>
        <position position="273"/>
    </location>
</feature>
<keyword evidence="3" id="KW-0694">RNA-binding</keyword>
<dbReference type="Gene3D" id="3.30.2350.10">
    <property type="entry name" value="Pseudouridine synthase"/>
    <property type="match status" value="1"/>
</dbReference>
<comment type="function">
    <text evidence="6">Responsible for synthesis of pseudouridine from uracil.</text>
</comment>
<reference evidence="9 10" key="1">
    <citation type="submission" date="2019-04" db="EMBL/GenBank/DDBJ databases">
        <title>An improved genome assembly and genetic linkage map for asparagus bean, Vigna unguiculata ssp. sesquipedialis.</title>
        <authorList>
            <person name="Xia Q."/>
            <person name="Zhang R."/>
            <person name="Dong Y."/>
        </authorList>
    </citation>
    <scope>NUCLEOTIDE SEQUENCE [LARGE SCALE GENOMIC DNA]</scope>
    <source>
        <tissue evidence="9">Leaf</tissue>
    </source>
</reference>
<dbReference type="InterPro" id="IPR006225">
    <property type="entry name" value="PsdUridine_synth_RluC/D"/>
</dbReference>
<dbReference type="EMBL" id="CP039355">
    <property type="protein sequence ID" value="QCE14699.1"/>
    <property type="molecule type" value="Genomic_DNA"/>
</dbReference>
<dbReference type="InterPro" id="IPR006224">
    <property type="entry name" value="PsdUridine_synth_RluA-like_CS"/>
</dbReference>
<sequence>MASPEGTLAETMNSARVSAFRAEINQNLMSGKPSIVSVTTPFLQFNITDQNPVAATNIHFYPFPIIFIHPQNQNGEIEGEERDGCEPNRGGGTSPEMSGVGGDEEEEAVCLAQEKKNEEENSQGSHPHRRRSRAPQRQHHRLSRNERRRAPEVKNRWAGKTIVDLFAEEFKGRPYDYYVSAVKCGRIQVDGEMVPVSYVVKPSQKISHFLHRHEPPVMACDVLILQKEPDVLTICKPASVPVHPCGQYRKNTVVGILQAEYGLAPLFPVHRLDRLVSGLLILARNAAKADIFRQQIEAGLVHKQYIAKVVGEFPEDELIVDANIDYNAREGRSTTEVRDSAKGKPASTKFTRISTDGTQSIVLCEPITGRTHQIRVHLQYSGHPIANDMLYISEQTVDRFVKGSSADRSARISDVSLTSDLDEVLNACGENSGEDFSIDPMCTNCPNLAPKGYDGDEEGLWLHCFRYTGPGWTYECPHPDWAKLMDTGLE</sequence>
<keyword evidence="4 6" id="KW-0413">Isomerase</keyword>
<feature type="compositionally biased region" description="Basic and acidic residues" evidence="7">
    <location>
        <begin position="143"/>
        <end position="153"/>
    </location>
</feature>
<dbReference type="PANTHER" id="PTHR21600:SF40">
    <property type="entry name" value="PSEUDOURIDYLATE SYNTHASE RPUSD2"/>
    <property type="match status" value="1"/>
</dbReference>
<evidence type="ECO:0000313" key="9">
    <source>
        <dbReference type="EMBL" id="QCE14699.1"/>
    </source>
</evidence>
<protein>
    <recommendedName>
        <fullName evidence="6">Pseudouridine synthase</fullName>
        <ecNumber evidence="6">5.4.99.-</ecNumber>
    </recommendedName>
</protein>
<accession>A0A4D6NQ93</accession>
<dbReference type="InterPro" id="IPR020103">
    <property type="entry name" value="PsdUridine_synth_cat_dom_sf"/>
</dbReference>
<evidence type="ECO:0000256" key="1">
    <source>
        <dbReference type="ARBA" id="ARBA00000073"/>
    </source>
</evidence>
<evidence type="ECO:0000256" key="5">
    <source>
        <dbReference type="PIRSR" id="PIRSR606225-1"/>
    </source>
</evidence>
<dbReference type="EC" id="5.4.99.-" evidence="6"/>
<proteinExistence type="inferred from homology"/>
<dbReference type="SUPFAM" id="SSF55120">
    <property type="entry name" value="Pseudouridine synthase"/>
    <property type="match status" value="1"/>
</dbReference>
<name>A0A4D6NQ93_VIGUN</name>
<evidence type="ECO:0000256" key="6">
    <source>
        <dbReference type="RuleBase" id="RU362028"/>
    </source>
</evidence>
<dbReference type="CDD" id="cd02557">
    <property type="entry name" value="PseudoU_synth_ScRIB2"/>
    <property type="match status" value="1"/>
</dbReference>